<evidence type="ECO:0000256" key="1">
    <source>
        <dbReference type="SAM" id="SignalP"/>
    </source>
</evidence>
<dbReference type="Gene3D" id="2.40.128.520">
    <property type="match status" value="1"/>
</dbReference>
<gene>
    <name evidence="3" type="ORF">GCM10022404_02040</name>
</gene>
<dbReference type="InterPro" id="IPR019223">
    <property type="entry name" value="DUF2147"/>
</dbReference>
<reference evidence="4" key="1">
    <citation type="journal article" date="2019" name="Int. J. Syst. Evol. Microbiol.">
        <title>The Global Catalogue of Microorganisms (GCM) 10K type strain sequencing project: providing services to taxonomists for standard genome sequencing and annotation.</title>
        <authorList>
            <consortium name="The Broad Institute Genomics Platform"/>
            <consortium name="The Broad Institute Genome Sequencing Center for Infectious Disease"/>
            <person name="Wu L."/>
            <person name="Ma J."/>
        </authorList>
    </citation>
    <scope>NUCLEOTIDE SEQUENCE [LARGE SCALE GENOMIC DNA]</scope>
    <source>
        <strain evidence="4">JCM 17190</strain>
    </source>
</reference>
<keyword evidence="4" id="KW-1185">Reference proteome</keyword>
<dbReference type="PANTHER" id="PTHR36919:SF2">
    <property type="entry name" value="BLL6627 PROTEIN"/>
    <property type="match status" value="1"/>
</dbReference>
<dbReference type="EMBL" id="BAABDF010000001">
    <property type="protein sequence ID" value="GAA3854291.1"/>
    <property type="molecule type" value="Genomic_DNA"/>
</dbReference>
<dbReference type="Proteomes" id="UP001399917">
    <property type="component" value="Unassembled WGS sequence"/>
</dbReference>
<protein>
    <submittedName>
        <fullName evidence="3">DUF2147 domain-containing protein</fullName>
    </submittedName>
</protein>
<sequence length="127" mass="13357">MLKRLSAIALAVGLATPAFADPVEGVWKTQVDDGAYAHVTIAPCGAHICGTITRTFNDSGEYNSANKGKPIVWDMVPQGGGAYKSGKIWQPSTGKIFNSKMAMNGASLKVSGCVGPICKGQTWTRVK</sequence>
<comment type="caution">
    <text evidence="3">The sequence shown here is derived from an EMBL/GenBank/DDBJ whole genome shotgun (WGS) entry which is preliminary data.</text>
</comment>
<feature type="chain" id="PRO_5046021233" evidence="1">
    <location>
        <begin position="21"/>
        <end position="127"/>
    </location>
</feature>
<dbReference type="RefSeq" id="WP_344842240.1">
    <property type="nucleotide sequence ID" value="NZ_BAABDF010000001.1"/>
</dbReference>
<accession>A0ABP7JUQ1</accession>
<name>A0ABP7JUQ1_9RHOB</name>
<dbReference type="Pfam" id="PF09917">
    <property type="entry name" value="DUF2147"/>
    <property type="match status" value="1"/>
</dbReference>
<evidence type="ECO:0000313" key="3">
    <source>
        <dbReference type="EMBL" id="GAA3854291.1"/>
    </source>
</evidence>
<proteinExistence type="predicted"/>
<keyword evidence="1" id="KW-0732">Signal</keyword>
<feature type="domain" description="DUF2147" evidence="2">
    <location>
        <begin position="25"/>
        <end position="125"/>
    </location>
</feature>
<evidence type="ECO:0000313" key="4">
    <source>
        <dbReference type="Proteomes" id="UP001399917"/>
    </source>
</evidence>
<feature type="signal peptide" evidence="1">
    <location>
        <begin position="1"/>
        <end position="20"/>
    </location>
</feature>
<evidence type="ECO:0000259" key="2">
    <source>
        <dbReference type="Pfam" id="PF09917"/>
    </source>
</evidence>
<organism evidence="3 4">
    <name type="scientific">Celeribacter arenosi</name>
    <dbReference type="NCBI Taxonomy" id="792649"/>
    <lineage>
        <taxon>Bacteria</taxon>
        <taxon>Pseudomonadati</taxon>
        <taxon>Pseudomonadota</taxon>
        <taxon>Alphaproteobacteria</taxon>
        <taxon>Rhodobacterales</taxon>
        <taxon>Roseobacteraceae</taxon>
        <taxon>Celeribacter</taxon>
    </lineage>
</organism>
<dbReference type="PANTHER" id="PTHR36919">
    <property type="entry name" value="BLR1215 PROTEIN"/>
    <property type="match status" value="1"/>
</dbReference>